<dbReference type="Gene3D" id="2.60.120.1540">
    <property type="match status" value="1"/>
</dbReference>
<dbReference type="Gene3D" id="1.50.10.20">
    <property type="match status" value="1"/>
</dbReference>
<dbReference type="PANTHER" id="PTHR11412">
    <property type="entry name" value="MACROGLOBULIN / COMPLEMENT"/>
    <property type="match status" value="1"/>
</dbReference>
<evidence type="ECO:0000313" key="6">
    <source>
        <dbReference type="Proteomes" id="UP000823941"/>
    </source>
</evidence>
<dbReference type="InterPro" id="IPR019742">
    <property type="entry name" value="MacrogloblnA2_CS"/>
</dbReference>
<dbReference type="Pfam" id="PF07678">
    <property type="entry name" value="TED_complement"/>
    <property type="match status" value="1"/>
</dbReference>
<dbReference type="InterPro" id="IPR011626">
    <property type="entry name" value="Alpha-macroglobulin_TED"/>
</dbReference>
<reference evidence="5 6" key="1">
    <citation type="submission" date="2021-06" db="EMBL/GenBank/DDBJ databases">
        <title>A haploid diamondback moth (Plutella xylostella L.) genome assembly resolves 31 chromosomes and identifies a diamide resistance mutation.</title>
        <authorList>
            <person name="Ward C.M."/>
            <person name="Perry K.D."/>
            <person name="Baker G."/>
            <person name="Powis K."/>
            <person name="Heckel D.G."/>
            <person name="Baxter S.W."/>
        </authorList>
    </citation>
    <scope>NUCLEOTIDE SEQUENCE [LARGE SCALE GENOMIC DNA]</scope>
    <source>
        <strain evidence="5 6">LV</strain>
        <tissue evidence="5">Single pupa</tissue>
    </source>
</reference>
<keyword evidence="6" id="KW-1185">Reference proteome</keyword>
<sequence>MKCVYVLMLFVIVESKFTNNVSEPEDIQSYPCTDANHIFLSPGVLAAGGYSRACLSRFHTAGAATLTLTLAAGGQQTTAVRELVAGDGGCIDIAVPQLPNTKAELIVNVNYPSTPCTWQQRSSVRISSASVLVVSCERARCRRGGALRVRASALHADLTPRNAPIDEIFLQSPADATGERTVAARWRGVRTRLGLAQIQHRLDEQAASGTWTVTARLNDGTTASASFLVGDYEVPPFHLSVRHAPRVLRTSERLVWNVCVRYPWSEAVQGMLVIRLRGAARSGGVRTALRLRAPKACHRHAVAARRVGLQGADPPDVVVADFAFQEDGTRIWQNTTVISQVIEERVALKFLTKYRTVVSPGLPYKLKIKATQWDGKPSANERLRICRSPANQPSVVTEESSFKLHKVIPRNSTAGECDETVTDGRGVARIMFTVGEDEVFPFYRFEATIANDSQISAPPLYLPVKRAGRSHAAFGPLSGDSLTPGARVFVPLYLNLKNVSKAITVHFVVVTRGGTIHRWGATSQCPIANSGRARSASRDTDCNYFRTHDSYGSKPQQTDYFQRENSLYVPDPNAFRRPSRSDPEYLLDRHLLRVMLPIRLTHQMCPDSHLLAYFYYNDELVSASKHIEIDECFANKAQLTWKSRQASPGSFTTLQVSTQGPSLCALTALDTASKWVQPDILGVREVLMAEVNKLMDANRNMTVYDATGDCFMTDDNPGLPTNSRDLTIASLASAGLRWVGAETPMKRSCDAPSPLTTGQYGDLKPRSDFQEAWLWKLVGVSGNGSALLSARLPDSITRHEATAYCLSRGGVAVSPPAVLQVSRLCCVFRETTGHQVAWRRRVAVSPPAVLQRNNRVSVMRIITRHEATAYCLSRGGVAVSPPAVLQVFREFFIHADGPKRLRKGDTTFIKYRIFNYLHEPLSVQIHVLPDPHMSLLSLPVVSACLAPRASVAPRAELQARVAGQGRVSIRAVEVRGGCGGNESSSERELVSDEVIIKVNIEHEGVPKQEHRSSLLCARGSSESSPSKVTWSWPGTDTVPGSESMVVWAVGDATKTLLSDADSLVTLPRGCGEQNMARMATNLLALSRLEPHTTAAALARDHVSRGLTRQLQYAHPSGGFSAFGVSDGTPSTWLTAFCIRYLRRAYQVISPRSRVPQDVERSERWLLNQQMENGCFRNQGQVFHRELKGGVGEEGEIASVALTAYVITSLVEGQVTIPSKVLANSLACLRALPATKNNVSSRIYAQALLAYTFVTLKKYEEDLRKTNDASLLQDRQETVAGLLKDEESAVMMQLLRSATRQDDFVWWETGSLSTSIEATSYFILATSRWAGGRAAQWEARAAGRWLHSHVGSRGGMTNTQDTLIALEALTAISSFLPTPAANLTLTVICGSTVLSETLTEAAGVPVTLKMKVCDEVKVGVEGSGCALVQATRSYNSLSAAPTSGRLAVQLSVRTDGPFDCDNNSTFCFCAAVVEVREVK</sequence>
<keyword evidence="2" id="KW-0732">Signal</keyword>
<dbReference type="Gene3D" id="2.20.130.20">
    <property type="match status" value="1"/>
</dbReference>
<evidence type="ECO:0000256" key="1">
    <source>
        <dbReference type="ARBA" id="ARBA00023157"/>
    </source>
</evidence>
<dbReference type="PANTHER" id="PTHR11412:SF171">
    <property type="entry name" value="PREGNANCY ZONE PROTEIN-LIKE PROTEIN"/>
    <property type="match status" value="1"/>
</dbReference>
<dbReference type="InterPro" id="IPR001599">
    <property type="entry name" value="Macroglobln_a2"/>
</dbReference>
<feature type="signal peptide" evidence="2">
    <location>
        <begin position="1"/>
        <end position="15"/>
    </location>
</feature>
<evidence type="ECO:0000259" key="4">
    <source>
        <dbReference type="SMART" id="SM01360"/>
    </source>
</evidence>
<feature type="chain" id="PRO_5046457924" evidence="2">
    <location>
        <begin position="16"/>
        <end position="1478"/>
    </location>
</feature>
<dbReference type="InterPro" id="IPR008930">
    <property type="entry name" value="Terpenoid_cyclase/PrenylTrfase"/>
</dbReference>
<accession>A0ABQ7Q7I5</accession>
<dbReference type="InterPro" id="IPR011625">
    <property type="entry name" value="A2M_N_BRD"/>
</dbReference>
<dbReference type="EMBL" id="JAHIBW010000019">
    <property type="protein sequence ID" value="KAG7301192.1"/>
    <property type="molecule type" value="Genomic_DNA"/>
</dbReference>
<feature type="domain" description="Alpha-2-macroglobulin" evidence="4">
    <location>
        <begin position="772"/>
        <end position="927"/>
    </location>
</feature>
<keyword evidence="1" id="KW-1015">Disulfide bond</keyword>
<dbReference type="InterPro" id="IPR050473">
    <property type="entry name" value="A2M/Complement_sys"/>
</dbReference>
<evidence type="ECO:0000256" key="2">
    <source>
        <dbReference type="SAM" id="SignalP"/>
    </source>
</evidence>
<protein>
    <submittedName>
        <fullName evidence="5">Uncharacterized protein</fullName>
    </submittedName>
</protein>
<evidence type="ECO:0000313" key="5">
    <source>
        <dbReference type="EMBL" id="KAG7301192.1"/>
    </source>
</evidence>
<dbReference type="SUPFAM" id="SSF48239">
    <property type="entry name" value="Terpenoid cyclases/Protein prenyltransferases"/>
    <property type="match status" value="1"/>
</dbReference>
<proteinExistence type="predicted"/>
<gene>
    <name evidence="5" type="ORF">JYU34_014040</name>
</gene>
<organism evidence="5 6">
    <name type="scientific">Plutella xylostella</name>
    <name type="common">Diamondback moth</name>
    <name type="synonym">Plutella maculipennis</name>
    <dbReference type="NCBI Taxonomy" id="51655"/>
    <lineage>
        <taxon>Eukaryota</taxon>
        <taxon>Metazoa</taxon>
        <taxon>Ecdysozoa</taxon>
        <taxon>Arthropoda</taxon>
        <taxon>Hexapoda</taxon>
        <taxon>Insecta</taxon>
        <taxon>Pterygota</taxon>
        <taxon>Neoptera</taxon>
        <taxon>Endopterygota</taxon>
        <taxon>Lepidoptera</taxon>
        <taxon>Glossata</taxon>
        <taxon>Ditrysia</taxon>
        <taxon>Yponomeutoidea</taxon>
        <taxon>Plutellidae</taxon>
        <taxon>Plutella</taxon>
    </lineage>
</organism>
<name>A0ABQ7Q7I5_PLUXY</name>
<comment type="caution">
    <text evidence="5">The sequence shown here is derived from an EMBL/GenBank/DDBJ whole genome shotgun (WGS) entry which is preliminary data.</text>
</comment>
<dbReference type="PROSITE" id="PS00477">
    <property type="entry name" value="ALPHA_2_MACROGLOBULIN"/>
    <property type="match status" value="1"/>
</dbReference>
<evidence type="ECO:0000259" key="3">
    <source>
        <dbReference type="SMART" id="SM01359"/>
    </source>
</evidence>
<dbReference type="Pfam" id="PF07703">
    <property type="entry name" value="A2M_BRD"/>
    <property type="match status" value="1"/>
</dbReference>
<feature type="domain" description="Alpha-2-macroglobulin bait region" evidence="3">
    <location>
        <begin position="472"/>
        <end position="676"/>
    </location>
</feature>
<dbReference type="Pfam" id="PF00207">
    <property type="entry name" value="A2M"/>
    <property type="match status" value="2"/>
</dbReference>
<dbReference type="SMART" id="SM01419">
    <property type="entry name" value="Thiol-ester_cl"/>
    <property type="match status" value="1"/>
</dbReference>
<dbReference type="InterPro" id="IPR047565">
    <property type="entry name" value="Alpha-macroglob_thiol-ester_cl"/>
</dbReference>
<dbReference type="Gene3D" id="2.60.40.1930">
    <property type="match status" value="1"/>
</dbReference>
<dbReference type="SMART" id="SM01359">
    <property type="entry name" value="A2M_N_2"/>
    <property type="match status" value="1"/>
</dbReference>
<dbReference type="SMART" id="SM01360">
    <property type="entry name" value="A2M"/>
    <property type="match status" value="1"/>
</dbReference>
<dbReference type="Proteomes" id="UP000823941">
    <property type="component" value="Chromosome 19"/>
</dbReference>